<gene>
    <name evidence="1" type="ORF">BPOR_0255g00120</name>
</gene>
<name>A0A4Z1KLV7_9HELO</name>
<dbReference type="EMBL" id="PQXO01000255">
    <property type="protein sequence ID" value="TGO87047.1"/>
    <property type="molecule type" value="Genomic_DNA"/>
</dbReference>
<reference evidence="1 2" key="1">
    <citation type="submission" date="2017-12" db="EMBL/GenBank/DDBJ databases">
        <title>Comparative genomics of Botrytis spp.</title>
        <authorList>
            <person name="Valero-Jimenez C.A."/>
            <person name="Tapia P."/>
            <person name="Veloso J."/>
            <person name="Silva-Moreno E."/>
            <person name="Staats M."/>
            <person name="Valdes J.H."/>
            <person name="Van Kan J.A.L."/>
        </authorList>
    </citation>
    <scope>NUCLEOTIDE SEQUENCE [LARGE SCALE GENOMIC DNA]</scope>
    <source>
        <strain evidence="1 2">MUCL3349</strain>
    </source>
</reference>
<sequence>MLGVKCGNEYTGRPVIYSGTSESHHDQSLGNFIIIEVATIDAIRDMICVESRRLASVGVGVGVGVGVSDLVISSPPATIKSIRQSGA</sequence>
<organism evidence="1 2">
    <name type="scientific">Botrytis porri</name>
    <dbReference type="NCBI Taxonomy" id="87229"/>
    <lineage>
        <taxon>Eukaryota</taxon>
        <taxon>Fungi</taxon>
        <taxon>Dikarya</taxon>
        <taxon>Ascomycota</taxon>
        <taxon>Pezizomycotina</taxon>
        <taxon>Leotiomycetes</taxon>
        <taxon>Helotiales</taxon>
        <taxon>Sclerotiniaceae</taxon>
        <taxon>Botrytis</taxon>
    </lineage>
</organism>
<evidence type="ECO:0000313" key="2">
    <source>
        <dbReference type="Proteomes" id="UP000297280"/>
    </source>
</evidence>
<protein>
    <submittedName>
        <fullName evidence="1">Uncharacterized protein</fullName>
    </submittedName>
</protein>
<dbReference type="Proteomes" id="UP000297280">
    <property type="component" value="Unassembled WGS sequence"/>
</dbReference>
<evidence type="ECO:0000313" key="1">
    <source>
        <dbReference type="EMBL" id="TGO87047.1"/>
    </source>
</evidence>
<proteinExistence type="predicted"/>
<keyword evidence="2" id="KW-1185">Reference proteome</keyword>
<accession>A0A4Z1KLV7</accession>
<comment type="caution">
    <text evidence="1">The sequence shown here is derived from an EMBL/GenBank/DDBJ whole genome shotgun (WGS) entry which is preliminary data.</text>
</comment>
<dbReference type="AlphaFoldDB" id="A0A4Z1KLV7"/>